<feature type="transmembrane region" description="Helical" evidence="5">
    <location>
        <begin position="140"/>
        <end position="158"/>
    </location>
</feature>
<dbReference type="GO" id="GO:0005886">
    <property type="term" value="C:plasma membrane"/>
    <property type="evidence" value="ECO:0007669"/>
    <property type="project" value="UniProtKB-SubCell"/>
</dbReference>
<organism evidence="6 7">
    <name type="scientific">[Clostridium] hylemonae DSM 15053</name>
    <dbReference type="NCBI Taxonomy" id="553973"/>
    <lineage>
        <taxon>Bacteria</taxon>
        <taxon>Bacillati</taxon>
        <taxon>Bacillota</taxon>
        <taxon>Clostridia</taxon>
        <taxon>Lachnospirales</taxon>
        <taxon>Lachnospiraceae</taxon>
    </lineage>
</organism>
<dbReference type="AlphaFoldDB" id="C0C5J7"/>
<dbReference type="Pfam" id="PF01925">
    <property type="entry name" value="TauE"/>
    <property type="match status" value="1"/>
</dbReference>
<feature type="transmembrane region" description="Helical" evidence="5">
    <location>
        <begin position="9"/>
        <end position="30"/>
    </location>
</feature>
<keyword evidence="4 5" id="KW-0472">Membrane</keyword>
<comment type="caution">
    <text evidence="6">The sequence shown here is derived from an EMBL/GenBank/DDBJ whole genome shotgun (WGS) entry which is preliminary data.</text>
</comment>
<dbReference type="eggNOG" id="COG0730">
    <property type="taxonomic scope" value="Bacteria"/>
</dbReference>
<feature type="transmembrane region" description="Helical" evidence="5">
    <location>
        <begin position="114"/>
        <end position="133"/>
    </location>
</feature>
<sequence>MAVKETRDMILRIIQIILVAYAVIAGVIIVKDYMKNKEQGVSRGETFLHYVIGLVVNFFDALGIGSFATTVTAYGLFRLVEDKKIPGTLNAGVAIPVIFEALLFTSSVEVEFTTLIPVVICGVIGAAIGNRIVSKISEKTVTIVMAAALLTAALLMFGGKVGFLPSGGDAIGLTGIKLVIACVGNFIFGVALCFGVGNFTPCMCMVYMLGMSPLVSFPIMMCTGAVSTPTTGLMSLKQGLVDRHAVLGLTVGGIFGVAVAVYLVKSMSISTLQWLVIAVVVYTSFTMFKRAMKKVS</sequence>
<dbReference type="EMBL" id="ABYI02000041">
    <property type="protein sequence ID" value="EEG72381.1"/>
    <property type="molecule type" value="Genomic_DNA"/>
</dbReference>
<keyword evidence="5" id="KW-1003">Cell membrane</keyword>
<name>C0C5J7_9FIRM</name>
<feature type="transmembrane region" description="Helical" evidence="5">
    <location>
        <begin position="206"/>
        <end position="226"/>
    </location>
</feature>
<dbReference type="STRING" id="553973.CLOHYLEM_07384"/>
<dbReference type="PANTHER" id="PTHR43483">
    <property type="entry name" value="MEMBRANE TRANSPORTER PROTEIN HI_0806-RELATED"/>
    <property type="match status" value="1"/>
</dbReference>
<keyword evidence="7" id="KW-1185">Reference proteome</keyword>
<evidence type="ECO:0000313" key="7">
    <source>
        <dbReference type="Proteomes" id="UP000004893"/>
    </source>
</evidence>
<gene>
    <name evidence="6" type="ORF">CLOHYLEM_07384</name>
</gene>
<dbReference type="InterPro" id="IPR002781">
    <property type="entry name" value="TM_pro_TauE-like"/>
</dbReference>
<reference evidence="6" key="2">
    <citation type="submission" date="2013-06" db="EMBL/GenBank/DDBJ databases">
        <title>Draft genome sequence of Clostridium hylemonae (DSM 15053).</title>
        <authorList>
            <person name="Sudarsanam P."/>
            <person name="Ley R."/>
            <person name="Guruge J."/>
            <person name="Turnbaugh P.J."/>
            <person name="Mahowald M."/>
            <person name="Liep D."/>
            <person name="Gordon J."/>
        </authorList>
    </citation>
    <scope>NUCLEOTIDE SEQUENCE</scope>
    <source>
        <strain evidence="6">DSM 15053</strain>
    </source>
</reference>
<keyword evidence="3 5" id="KW-1133">Transmembrane helix</keyword>
<evidence type="ECO:0000256" key="4">
    <source>
        <dbReference type="ARBA" id="ARBA00023136"/>
    </source>
</evidence>
<dbReference type="PANTHER" id="PTHR43483:SF3">
    <property type="entry name" value="MEMBRANE TRANSPORTER PROTEIN HI_0806-RELATED"/>
    <property type="match status" value="1"/>
</dbReference>
<feature type="transmembrane region" description="Helical" evidence="5">
    <location>
        <begin position="170"/>
        <end position="194"/>
    </location>
</feature>
<comment type="subcellular location">
    <subcellularLocation>
        <location evidence="5">Cell membrane</location>
        <topology evidence="5">Multi-pass membrane protein</topology>
    </subcellularLocation>
    <subcellularLocation>
        <location evidence="1">Membrane</location>
        <topology evidence="1">Multi-pass membrane protein</topology>
    </subcellularLocation>
</comment>
<keyword evidence="2 5" id="KW-0812">Transmembrane</keyword>
<comment type="similarity">
    <text evidence="5">Belongs to the 4-toluene sulfonate uptake permease (TSUP) (TC 2.A.102) family.</text>
</comment>
<accession>C0C5J7</accession>
<feature type="transmembrane region" description="Helical" evidence="5">
    <location>
        <begin position="50"/>
        <end position="77"/>
    </location>
</feature>
<feature type="transmembrane region" description="Helical" evidence="5">
    <location>
        <begin position="246"/>
        <end position="264"/>
    </location>
</feature>
<reference evidence="6" key="1">
    <citation type="submission" date="2009-02" db="EMBL/GenBank/DDBJ databases">
        <authorList>
            <person name="Fulton L."/>
            <person name="Clifton S."/>
            <person name="Fulton B."/>
            <person name="Xu J."/>
            <person name="Minx P."/>
            <person name="Pepin K.H."/>
            <person name="Johnson M."/>
            <person name="Bhonagiri V."/>
            <person name="Nash W.E."/>
            <person name="Mardis E.R."/>
            <person name="Wilson R.K."/>
        </authorList>
    </citation>
    <scope>NUCLEOTIDE SEQUENCE [LARGE SCALE GENOMIC DNA]</scope>
    <source>
        <strain evidence="6">DSM 15053</strain>
    </source>
</reference>
<evidence type="ECO:0000256" key="5">
    <source>
        <dbReference type="RuleBase" id="RU363041"/>
    </source>
</evidence>
<evidence type="ECO:0000256" key="1">
    <source>
        <dbReference type="ARBA" id="ARBA00004141"/>
    </source>
</evidence>
<evidence type="ECO:0000313" key="6">
    <source>
        <dbReference type="EMBL" id="EEG72381.1"/>
    </source>
</evidence>
<feature type="transmembrane region" description="Helical" evidence="5">
    <location>
        <begin position="271"/>
        <end position="288"/>
    </location>
</feature>
<proteinExistence type="inferred from homology"/>
<dbReference type="HOGENOM" id="CLU_040170_0_0_9"/>
<evidence type="ECO:0000256" key="2">
    <source>
        <dbReference type="ARBA" id="ARBA00022692"/>
    </source>
</evidence>
<dbReference type="Proteomes" id="UP000004893">
    <property type="component" value="Unassembled WGS sequence"/>
</dbReference>
<protein>
    <recommendedName>
        <fullName evidence="5">Probable membrane transporter protein</fullName>
    </recommendedName>
</protein>
<evidence type="ECO:0000256" key="3">
    <source>
        <dbReference type="ARBA" id="ARBA00022989"/>
    </source>
</evidence>
<feature type="transmembrane region" description="Helical" evidence="5">
    <location>
        <begin position="89"/>
        <end position="108"/>
    </location>
</feature>